<dbReference type="InterPro" id="IPR009081">
    <property type="entry name" value="PP-bd_ACP"/>
</dbReference>
<evidence type="ECO:0000256" key="2">
    <source>
        <dbReference type="ARBA" id="ARBA00022450"/>
    </source>
</evidence>
<dbReference type="Pfam" id="PF00668">
    <property type="entry name" value="Condensation"/>
    <property type="match status" value="1"/>
</dbReference>
<dbReference type="GO" id="GO:0044550">
    <property type="term" value="P:secondary metabolite biosynthetic process"/>
    <property type="evidence" value="ECO:0007669"/>
    <property type="project" value="TreeGrafter"/>
</dbReference>
<reference evidence="5 6" key="1">
    <citation type="submission" date="2014-02" db="EMBL/GenBank/DDBJ databases">
        <title>Comparative genomics and transcriptomics to identify genetic mechanisms underlying the emergence of carbapenem resistant Acinetobacter baumannii (CRAb).</title>
        <authorList>
            <person name="Harris A.D."/>
            <person name="Johnson K.J."/>
            <person name="George J."/>
            <person name="Shefchek K."/>
            <person name="Daugherty S.C."/>
            <person name="Parankush S."/>
            <person name="Sadzewicz L."/>
            <person name="Tallon L."/>
            <person name="Sengamalay N."/>
            <person name="Hazen T.H."/>
            <person name="Rasko D.A."/>
        </authorList>
    </citation>
    <scope>NUCLEOTIDE SEQUENCE [LARGE SCALE GENOMIC DNA]</scope>
    <source>
        <strain evidence="5 6">625974</strain>
    </source>
</reference>
<dbReference type="GO" id="GO:0031177">
    <property type="term" value="F:phosphopantetheine binding"/>
    <property type="evidence" value="ECO:0007669"/>
    <property type="project" value="TreeGrafter"/>
</dbReference>
<organism evidence="5 6">
    <name type="scientific">Acinetobacter baumannii 625974</name>
    <dbReference type="NCBI Taxonomy" id="1310607"/>
    <lineage>
        <taxon>Bacteria</taxon>
        <taxon>Pseudomonadati</taxon>
        <taxon>Pseudomonadota</taxon>
        <taxon>Gammaproteobacteria</taxon>
        <taxon>Moraxellales</taxon>
        <taxon>Moraxellaceae</taxon>
        <taxon>Acinetobacter</taxon>
        <taxon>Acinetobacter calcoaceticus/baumannii complex</taxon>
    </lineage>
</organism>
<evidence type="ECO:0000256" key="3">
    <source>
        <dbReference type="ARBA" id="ARBA00022553"/>
    </source>
</evidence>
<protein>
    <submittedName>
        <fullName evidence="5">Condensation domain protein</fullName>
    </submittedName>
</protein>
<dbReference type="Proteomes" id="UP000021108">
    <property type="component" value="Unassembled WGS sequence"/>
</dbReference>
<proteinExistence type="predicted"/>
<accession>A0A009PJD7</accession>
<dbReference type="Gene3D" id="3.30.559.10">
    <property type="entry name" value="Chloramphenicol acetyltransferase-like domain"/>
    <property type="match status" value="2"/>
</dbReference>
<dbReference type="EMBL" id="JEXD01000003">
    <property type="protein sequence ID" value="EXC09291.1"/>
    <property type="molecule type" value="Genomic_DNA"/>
</dbReference>
<dbReference type="Gene3D" id="1.10.1200.10">
    <property type="entry name" value="ACP-like"/>
    <property type="match status" value="1"/>
</dbReference>
<feature type="domain" description="Carrier" evidence="4">
    <location>
        <begin position="187"/>
        <end position="262"/>
    </location>
</feature>
<comment type="cofactor">
    <cofactor evidence="1">
        <name>pantetheine 4'-phosphate</name>
        <dbReference type="ChEBI" id="CHEBI:47942"/>
    </cofactor>
</comment>
<dbReference type="Gene3D" id="3.30.559.30">
    <property type="entry name" value="Nonribosomal peptide synthetase, condensation domain"/>
    <property type="match status" value="1"/>
</dbReference>
<dbReference type="GO" id="GO:0005737">
    <property type="term" value="C:cytoplasm"/>
    <property type="evidence" value="ECO:0007669"/>
    <property type="project" value="TreeGrafter"/>
</dbReference>
<evidence type="ECO:0000313" key="6">
    <source>
        <dbReference type="Proteomes" id="UP000021108"/>
    </source>
</evidence>
<keyword evidence="3" id="KW-0597">Phosphoprotein</keyword>
<dbReference type="PROSITE" id="PS50075">
    <property type="entry name" value="CARRIER"/>
    <property type="match status" value="1"/>
</dbReference>
<dbReference type="SUPFAM" id="SSF52777">
    <property type="entry name" value="CoA-dependent acyltransferases"/>
    <property type="match status" value="3"/>
</dbReference>
<keyword evidence="2" id="KW-0596">Phosphopantetheine</keyword>
<dbReference type="PROSITE" id="PS00012">
    <property type="entry name" value="PHOSPHOPANTETHEINE"/>
    <property type="match status" value="1"/>
</dbReference>
<dbReference type="GO" id="GO:0043041">
    <property type="term" value="P:amino acid activation for nonribosomal peptide biosynthetic process"/>
    <property type="evidence" value="ECO:0007669"/>
    <property type="project" value="TreeGrafter"/>
</dbReference>
<evidence type="ECO:0000259" key="4">
    <source>
        <dbReference type="PROSITE" id="PS50075"/>
    </source>
</evidence>
<dbReference type="SUPFAM" id="SSF47336">
    <property type="entry name" value="ACP-like"/>
    <property type="match status" value="1"/>
</dbReference>
<dbReference type="InterPro" id="IPR006162">
    <property type="entry name" value="Ppantetheine_attach_site"/>
</dbReference>
<evidence type="ECO:0000313" key="5">
    <source>
        <dbReference type="EMBL" id="EXC09291.1"/>
    </source>
</evidence>
<dbReference type="InterPro" id="IPR036736">
    <property type="entry name" value="ACP-like_sf"/>
</dbReference>
<dbReference type="GO" id="GO:0003824">
    <property type="term" value="F:catalytic activity"/>
    <property type="evidence" value="ECO:0007669"/>
    <property type="project" value="InterPro"/>
</dbReference>
<dbReference type="InterPro" id="IPR023213">
    <property type="entry name" value="CAT-like_dom_sf"/>
</dbReference>
<gene>
    <name evidence="5" type="ORF">J506_0622</name>
</gene>
<evidence type="ECO:0000256" key="1">
    <source>
        <dbReference type="ARBA" id="ARBA00001957"/>
    </source>
</evidence>
<dbReference type="InterPro" id="IPR001242">
    <property type="entry name" value="Condensation_dom"/>
</dbReference>
<dbReference type="PANTHER" id="PTHR45527">
    <property type="entry name" value="NONRIBOSOMAL PEPTIDE SYNTHETASE"/>
    <property type="match status" value="1"/>
</dbReference>
<dbReference type="Pfam" id="PF00550">
    <property type="entry name" value="PP-binding"/>
    <property type="match status" value="1"/>
</dbReference>
<comment type="caution">
    <text evidence="5">The sequence shown here is derived from an EMBL/GenBank/DDBJ whole genome shotgun (WGS) entry which is preliminary data.</text>
</comment>
<dbReference type="PANTHER" id="PTHR45527:SF1">
    <property type="entry name" value="FATTY ACID SYNTHASE"/>
    <property type="match status" value="1"/>
</dbReference>
<sequence length="700" mass="79872">MLEQFSKSPSLLSVTDYEEHIWMLQLQQPEQVNRRFNLWKLNQDLDIQLLIKAIQDIIKTTPDLNVRYTFSDEGDLYKYPFDDHSACLEVKKSNAEQVFEQVATLKAQAWNAEFHPPFFTSLVETEQDYFLILALHPILDESYQKSDFIQAIQNRYQQYSPNNVPLVLTEIDISNHLASSTKAPEQPNQTYVSEIILEEFRNTLAEPEMSQHDDFFDFGGHSLLATRIIGNLLNKHGIEIQFNDFFKSPSAADLAQYAFVKSAKTAKTTLQSVDQAPLTLAQDFLWQAYSAFDFSPIYNLPFAVEFLEEINEDVFLQAFTDIVERHAGLRTIFNSANGQTYQQVIPTSELKHFKWFWNSAESHDATLASEASYKFDLTRELPLRIRLIRNAKGRQTLSFLVHHMVIDEWSLNTIMADLAHAYLARSNAQAPNWKAPAQSILDFSLLQQKQGINQDHLNYWTNLLTGATKGLSLPVSEHELNAEKEKPPVQWLELKFAPEMYEKLLAFSRQHSSSIFTVLYTAIAHALQQQGNLKDIVIGTSASGRTDPEFFDTVGYFTTMVAHRTQFSPSDSFQSLLHNISTMINTSMAYADIPINHIQNALGMSADEGLLFDVFIHIHSNNALNGALKTPQGQDLPYRQILPERNESMFGLHFEIMENVIDGQHQLSMIITYQAHRFPTATVQSICEKIKATLAQTQLP</sequence>
<dbReference type="PATRIC" id="fig|1310607.3.peg.604"/>
<name>A0A009PJD7_ACIBA</name>
<dbReference type="AlphaFoldDB" id="A0A009PJD7"/>